<dbReference type="VEuPathDB" id="FungiDB:P168DRAFT_152620"/>
<keyword evidence="2" id="KW-1185">Reference proteome</keyword>
<dbReference type="GeneID" id="36540331"/>
<dbReference type="AlphaFoldDB" id="A0A2I1D2N5"/>
<name>A0A2I1D2N5_ASPC2</name>
<evidence type="ECO:0000313" key="2">
    <source>
        <dbReference type="Proteomes" id="UP000234254"/>
    </source>
</evidence>
<dbReference type="EMBL" id="MSFM01000006">
    <property type="protein sequence ID" value="PKY04134.1"/>
    <property type="molecule type" value="Genomic_DNA"/>
</dbReference>
<evidence type="ECO:0000313" key="1">
    <source>
        <dbReference type="EMBL" id="PKY04134.1"/>
    </source>
</evidence>
<protein>
    <submittedName>
        <fullName evidence="1">Uncharacterized protein</fullName>
    </submittedName>
</protein>
<gene>
    <name evidence="1" type="ORF">P168DRAFT_152620</name>
</gene>
<sequence>MHEVMMSIIPSSVGSDEKCNHLPILALRTNSILLVSMCFRSPTHCLPRSWVRSGSRRAGGRCGLLPPIGATKRNFYLPLAAVYKQWHIKLIGEGKWPAVFHCTWTEEREYCLSASRGGFATVQLRPRSIRCFPGVRLSGAFSGLASPFRH</sequence>
<accession>A0A2I1D2N5</accession>
<reference evidence="1" key="1">
    <citation type="submission" date="2016-12" db="EMBL/GenBank/DDBJ databases">
        <title>The genomes of Aspergillus section Nigri reveals drivers in fungal speciation.</title>
        <authorList>
            <consortium name="DOE Joint Genome Institute"/>
            <person name="Vesth T.C."/>
            <person name="Nybo J."/>
            <person name="Theobald S."/>
            <person name="Brandl J."/>
            <person name="Frisvad J.C."/>
            <person name="Nielsen K.F."/>
            <person name="Lyhne E.K."/>
            <person name="Kogle M.E."/>
            <person name="Kuo A."/>
            <person name="Riley R."/>
            <person name="Clum A."/>
            <person name="Nolan M."/>
            <person name="Lipzen A."/>
            <person name="Salamov A."/>
            <person name="Henrissat B."/>
            <person name="Wiebenga A."/>
            <person name="De vries R.P."/>
            <person name="Grigoriev I.V."/>
            <person name="Mortensen U.H."/>
            <person name="Andersen M.R."/>
            <person name="Baker S.E."/>
        </authorList>
    </citation>
    <scope>NUCLEOTIDE SEQUENCE</scope>
    <source>
        <strain evidence="1">IBT 28561</strain>
    </source>
</reference>
<dbReference type="OrthoDB" id="5350472at2759"/>
<organism evidence="1 2">
    <name type="scientific">Aspergillus campestris (strain IBT 28561)</name>
    <dbReference type="NCBI Taxonomy" id="1392248"/>
    <lineage>
        <taxon>Eukaryota</taxon>
        <taxon>Fungi</taxon>
        <taxon>Dikarya</taxon>
        <taxon>Ascomycota</taxon>
        <taxon>Pezizomycotina</taxon>
        <taxon>Eurotiomycetes</taxon>
        <taxon>Eurotiomycetidae</taxon>
        <taxon>Eurotiales</taxon>
        <taxon>Aspergillaceae</taxon>
        <taxon>Aspergillus</taxon>
        <taxon>Aspergillus subgen. Circumdati</taxon>
    </lineage>
</organism>
<dbReference type="RefSeq" id="XP_024692728.1">
    <property type="nucleotide sequence ID" value="XM_024832808.1"/>
</dbReference>
<proteinExistence type="predicted"/>
<dbReference type="Proteomes" id="UP000234254">
    <property type="component" value="Unassembled WGS sequence"/>
</dbReference>
<comment type="caution">
    <text evidence="1">The sequence shown here is derived from an EMBL/GenBank/DDBJ whole genome shotgun (WGS) entry which is preliminary data.</text>
</comment>